<sequence>MLVDDDLDDTSLFEEVLQQVDPAVVFASAANGHEALAALREGTTRPDVIFLDLNMPRMDGRQCLAALKEDDTLKQIPVIMYTTSSQPKDVEQAMQKGAVSFITKPTSLKELQEILEAIAGNVHLDLHAALKTLRQTVPACVIC</sequence>
<reference evidence="3 4" key="1">
    <citation type="submission" date="2016-10" db="EMBL/GenBank/DDBJ databases">
        <authorList>
            <person name="de Groot N.N."/>
        </authorList>
    </citation>
    <scope>NUCLEOTIDE SEQUENCE [LARGE SCALE GENOMIC DNA]</scope>
    <source>
        <strain evidence="3 4">DSM 21039</strain>
    </source>
</reference>
<name>A0A1H7Y205_9BACT</name>
<evidence type="ECO:0000259" key="2">
    <source>
        <dbReference type="PROSITE" id="PS50110"/>
    </source>
</evidence>
<evidence type="ECO:0000313" key="4">
    <source>
        <dbReference type="Proteomes" id="UP000198984"/>
    </source>
</evidence>
<dbReference type="Gene3D" id="3.40.50.2300">
    <property type="match status" value="1"/>
</dbReference>
<evidence type="ECO:0000313" key="3">
    <source>
        <dbReference type="EMBL" id="SEM39945.1"/>
    </source>
</evidence>
<gene>
    <name evidence="3" type="ORF">SAMN04488505_104280</name>
</gene>
<proteinExistence type="predicted"/>
<dbReference type="SMART" id="SM00448">
    <property type="entry name" value="REC"/>
    <property type="match status" value="1"/>
</dbReference>
<dbReference type="SUPFAM" id="SSF52172">
    <property type="entry name" value="CheY-like"/>
    <property type="match status" value="1"/>
</dbReference>
<dbReference type="GO" id="GO:0000160">
    <property type="term" value="P:phosphorelay signal transduction system"/>
    <property type="evidence" value="ECO:0007669"/>
    <property type="project" value="InterPro"/>
</dbReference>
<dbReference type="CDD" id="cd17557">
    <property type="entry name" value="REC_Rcp-like"/>
    <property type="match status" value="1"/>
</dbReference>
<dbReference type="AlphaFoldDB" id="A0A1H7Y205"/>
<dbReference type="EMBL" id="FOBB01000004">
    <property type="protein sequence ID" value="SEM39945.1"/>
    <property type="molecule type" value="Genomic_DNA"/>
</dbReference>
<dbReference type="InterPro" id="IPR011006">
    <property type="entry name" value="CheY-like_superfamily"/>
</dbReference>
<dbReference type="PANTHER" id="PTHR44520:SF2">
    <property type="entry name" value="RESPONSE REGULATOR RCP1"/>
    <property type="match status" value="1"/>
</dbReference>
<keyword evidence="4" id="KW-1185">Reference proteome</keyword>
<dbReference type="Pfam" id="PF00072">
    <property type="entry name" value="Response_reg"/>
    <property type="match status" value="1"/>
</dbReference>
<organism evidence="3 4">
    <name type="scientific">Chitinophaga rupis</name>
    <dbReference type="NCBI Taxonomy" id="573321"/>
    <lineage>
        <taxon>Bacteria</taxon>
        <taxon>Pseudomonadati</taxon>
        <taxon>Bacteroidota</taxon>
        <taxon>Chitinophagia</taxon>
        <taxon>Chitinophagales</taxon>
        <taxon>Chitinophagaceae</taxon>
        <taxon>Chitinophaga</taxon>
    </lineage>
</organism>
<evidence type="ECO:0000256" key="1">
    <source>
        <dbReference type="PROSITE-ProRule" id="PRU00169"/>
    </source>
</evidence>
<dbReference type="InterPro" id="IPR001789">
    <property type="entry name" value="Sig_transdc_resp-reg_receiver"/>
</dbReference>
<feature type="domain" description="Response regulatory" evidence="2">
    <location>
        <begin position="1"/>
        <end position="119"/>
    </location>
</feature>
<dbReference type="InterPro" id="IPR052893">
    <property type="entry name" value="TCS_response_regulator"/>
</dbReference>
<keyword evidence="1" id="KW-0597">Phosphoprotein</keyword>
<feature type="modified residue" description="4-aspartylphosphate" evidence="1">
    <location>
        <position position="52"/>
    </location>
</feature>
<dbReference type="PROSITE" id="PS50110">
    <property type="entry name" value="RESPONSE_REGULATORY"/>
    <property type="match status" value="1"/>
</dbReference>
<dbReference type="PANTHER" id="PTHR44520">
    <property type="entry name" value="RESPONSE REGULATOR RCP1-RELATED"/>
    <property type="match status" value="1"/>
</dbReference>
<dbReference type="Proteomes" id="UP000198984">
    <property type="component" value="Unassembled WGS sequence"/>
</dbReference>
<dbReference type="STRING" id="573321.SAMN04488505_104280"/>
<protein>
    <submittedName>
        <fullName evidence="3">Response regulator receiver domain-containing protein</fullName>
    </submittedName>
</protein>
<accession>A0A1H7Y205</accession>